<keyword evidence="1" id="KW-0812">Transmembrane</keyword>
<feature type="transmembrane region" description="Helical" evidence="1">
    <location>
        <begin position="277"/>
        <end position="294"/>
    </location>
</feature>
<reference evidence="4" key="2">
    <citation type="submission" date="2019-06" db="EMBL/GenBank/DDBJ databases">
        <title>Genomics analysis of Aphanomyces spp. identifies a new class of oomycete effector associated with host adaptation.</title>
        <authorList>
            <person name="Gaulin E."/>
        </authorList>
    </citation>
    <scope>NUCLEOTIDE SEQUENCE</scope>
    <source>
        <strain evidence="4">CBS 578.67</strain>
    </source>
</reference>
<dbReference type="InterPro" id="IPR002656">
    <property type="entry name" value="Acyl_transf_3_dom"/>
</dbReference>
<dbReference type="PANTHER" id="PTHR23028">
    <property type="entry name" value="ACETYLTRANSFERASE"/>
    <property type="match status" value="1"/>
</dbReference>
<feature type="transmembrane region" description="Helical" evidence="1">
    <location>
        <begin position="371"/>
        <end position="389"/>
    </location>
</feature>
<feature type="transmembrane region" description="Helical" evidence="1">
    <location>
        <begin position="300"/>
        <end position="322"/>
    </location>
</feature>
<evidence type="ECO:0000313" key="6">
    <source>
        <dbReference type="Proteomes" id="UP000332933"/>
    </source>
</evidence>
<evidence type="ECO:0000313" key="5">
    <source>
        <dbReference type="EMBL" id="VFT79529.1"/>
    </source>
</evidence>
<dbReference type="EMBL" id="CAADRA010000259">
    <property type="protein sequence ID" value="VFT79529.1"/>
    <property type="molecule type" value="Genomic_DNA"/>
</dbReference>
<evidence type="ECO:0000259" key="3">
    <source>
        <dbReference type="Pfam" id="PF19040"/>
    </source>
</evidence>
<feature type="transmembrane region" description="Helical" evidence="1">
    <location>
        <begin position="179"/>
        <end position="202"/>
    </location>
</feature>
<accession>A0A485K7E5</accession>
<dbReference type="GO" id="GO:0016020">
    <property type="term" value="C:membrane"/>
    <property type="evidence" value="ECO:0007669"/>
    <property type="project" value="TreeGrafter"/>
</dbReference>
<feature type="transmembrane region" description="Helical" evidence="1">
    <location>
        <begin position="334"/>
        <end position="359"/>
    </location>
</feature>
<reference evidence="5 6" key="1">
    <citation type="submission" date="2019-03" db="EMBL/GenBank/DDBJ databases">
        <authorList>
            <person name="Gaulin E."/>
            <person name="Dumas B."/>
        </authorList>
    </citation>
    <scope>NUCLEOTIDE SEQUENCE [LARGE SCALE GENOMIC DNA]</scope>
    <source>
        <strain evidence="5">CBS 568.67</strain>
    </source>
</reference>
<feature type="transmembrane region" description="Helical" evidence="1">
    <location>
        <begin position="236"/>
        <end position="257"/>
    </location>
</feature>
<feature type="transmembrane region" description="Helical" evidence="1">
    <location>
        <begin position="77"/>
        <end position="97"/>
    </location>
</feature>
<feature type="domain" description="SGNH" evidence="3">
    <location>
        <begin position="501"/>
        <end position="724"/>
    </location>
</feature>
<dbReference type="Pfam" id="PF19040">
    <property type="entry name" value="SGNH"/>
    <property type="match status" value="1"/>
</dbReference>
<sequence length="740" mass="81478">MDDKGHVSLSPMVTTGFVEATDDSKRASVPTIDATAVLEPVKSHHPITYRPDIDGLRALAVVPVVIFHAYPKALPGGFIGVDIFFVISGYLISSILFKEHTKGTFTYADFYSRRIRRIFPALILVLAFSLTMGCLWFLAAPLKKMAATLVAGGCFGANLQLMTIEQGYFDSSTKENPLLHLWSLGVEEQFYIFWPMFASLVVRLPTRMAILVQLVVLVASFVCNVAFLGFHGSDKYSFYFPLSRFWQMAIGGLLAYINMPSSEIKVRTATLSSKLSAMFSICGLLSIVVGFVILDESMDFPGYWSLLPTLGAAALIFAGPTTPLNQLILGSKPLVLIGHLSYALYLWHWPLLVFAKVYFPNPTIRSFFWEPYSMALLAVGLSIVTLYGVENRLRRRQSRILVPLLACFVLAEIAFGVYVYHNSDGFSPLSAEILAARHVFQDLGPSELVNWSIPPRRSEPTLAKIQAAADYFDFGGYKLLADGPADLVPKLLHENGHLTHTLVVLGDSHANMLAPRFQRLLQVAILQNTSFPVVYLRGRSGTAALACNAKTHASDAAFVAQTNPKVVLHVTNWIQFLRGGGGDGQPAAASPKCCMAGYGDACRYQNWADVDALINQFEAEMASLVRQGIKVFVATVNPEGPEFDWKNMLNGGRVAAVGPVSRAAFRQRHERVITRVEKAIAAANATLIDFSTDQCDGDVCHVVSMREGEPVTWDSNHIRPFYARNYLTSLDQVVRAALED</sequence>
<dbReference type="GO" id="GO:0000271">
    <property type="term" value="P:polysaccharide biosynthetic process"/>
    <property type="evidence" value="ECO:0007669"/>
    <property type="project" value="TreeGrafter"/>
</dbReference>
<evidence type="ECO:0000313" key="4">
    <source>
        <dbReference type="EMBL" id="KAF0717380.1"/>
    </source>
</evidence>
<dbReference type="Pfam" id="PF01757">
    <property type="entry name" value="Acyl_transf_3"/>
    <property type="match status" value="1"/>
</dbReference>
<protein>
    <submittedName>
        <fullName evidence="5">Aste57867_2327 protein</fullName>
    </submittedName>
</protein>
<dbReference type="PANTHER" id="PTHR23028:SF53">
    <property type="entry name" value="ACYL_TRANSF_3 DOMAIN-CONTAINING PROTEIN"/>
    <property type="match status" value="1"/>
</dbReference>
<dbReference type="InterPro" id="IPR050879">
    <property type="entry name" value="Acyltransferase_3"/>
</dbReference>
<feature type="transmembrane region" description="Helical" evidence="1">
    <location>
        <begin position="118"/>
        <end position="139"/>
    </location>
</feature>
<dbReference type="OrthoDB" id="207378at2759"/>
<dbReference type="InterPro" id="IPR043968">
    <property type="entry name" value="SGNH"/>
</dbReference>
<feature type="transmembrane region" description="Helical" evidence="1">
    <location>
        <begin position="209"/>
        <end position="230"/>
    </location>
</feature>
<organism evidence="5 6">
    <name type="scientific">Aphanomyces stellatus</name>
    <dbReference type="NCBI Taxonomy" id="120398"/>
    <lineage>
        <taxon>Eukaryota</taxon>
        <taxon>Sar</taxon>
        <taxon>Stramenopiles</taxon>
        <taxon>Oomycota</taxon>
        <taxon>Saprolegniomycetes</taxon>
        <taxon>Saprolegniales</taxon>
        <taxon>Verrucalvaceae</taxon>
        <taxon>Aphanomyces</taxon>
    </lineage>
</organism>
<proteinExistence type="predicted"/>
<keyword evidence="6" id="KW-1185">Reference proteome</keyword>
<gene>
    <name evidence="5" type="primary">Aste57867_2327</name>
    <name evidence="4" type="ORF">As57867_002322</name>
    <name evidence="5" type="ORF">ASTE57867_2327</name>
</gene>
<dbReference type="Proteomes" id="UP000332933">
    <property type="component" value="Unassembled WGS sequence"/>
</dbReference>
<feature type="domain" description="Acyltransferase 3" evidence="2">
    <location>
        <begin position="52"/>
        <end position="362"/>
    </location>
</feature>
<keyword evidence="1" id="KW-0472">Membrane</keyword>
<evidence type="ECO:0000259" key="2">
    <source>
        <dbReference type="Pfam" id="PF01757"/>
    </source>
</evidence>
<evidence type="ECO:0000256" key="1">
    <source>
        <dbReference type="SAM" id="Phobius"/>
    </source>
</evidence>
<keyword evidence="1" id="KW-1133">Transmembrane helix</keyword>
<dbReference type="EMBL" id="VJMH01000259">
    <property type="protein sequence ID" value="KAF0717380.1"/>
    <property type="molecule type" value="Genomic_DNA"/>
</dbReference>
<name>A0A485K7E5_9STRA</name>
<dbReference type="GO" id="GO:0016747">
    <property type="term" value="F:acyltransferase activity, transferring groups other than amino-acyl groups"/>
    <property type="evidence" value="ECO:0007669"/>
    <property type="project" value="InterPro"/>
</dbReference>
<feature type="transmembrane region" description="Helical" evidence="1">
    <location>
        <begin position="401"/>
        <end position="420"/>
    </location>
</feature>
<dbReference type="AlphaFoldDB" id="A0A485K7E5"/>